<dbReference type="GeneID" id="100888997"/>
<evidence type="ECO:0000256" key="5">
    <source>
        <dbReference type="SAM" id="MobiDB-lite"/>
    </source>
</evidence>
<dbReference type="Pfam" id="PF12796">
    <property type="entry name" value="Ank_2"/>
    <property type="match status" value="1"/>
</dbReference>
<comment type="similarity">
    <text evidence="3">Belongs to the SOWAH family.</text>
</comment>
<evidence type="ECO:0000256" key="3">
    <source>
        <dbReference type="ARBA" id="ARBA00038122"/>
    </source>
</evidence>
<dbReference type="InterPro" id="IPR036770">
    <property type="entry name" value="Ankyrin_rpt-contain_sf"/>
</dbReference>
<sequence>MCTLSHVNLNVILSSVSFQSALHWGAKHGKKEMIRLVVDRGIDVNLRSQGGYTPLHVAAMHNKEAIMQFLVSEYHADINKRDFSGRKPRHYLQSSSSNYIKQMMLGQSTAEVIQPHVLMSLAEPKQEEKRHSKIGSLLRSSFRHSFRIWGSAENLEDKNHKRDRTPPVTPPPSPKNRPKTSHSVNHSQSLLMPPPSGYTVPNRGRKLRSTDKDRTENMRKSESNPDMIVETTPTTFV</sequence>
<evidence type="ECO:0000313" key="7">
    <source>
        <dbReference type="Proteomes" id="UP000007110"/>
    </source>
</evidence>
<evidence type="ECO:0000256" key="2">
    <source>
        <dbReference type="ARBA" id="ARBA00023043"/>
    </source>
</evidence>
<dbReference type="KEGG" id="spu:100888997"/>
<dbReference type="Gene3D" id="1.25.40.20">
    <property type="entry name" value="Ankyrin repeat-containing domain"/>
    <property type="match status" value="1"/>
</dbReference>
<dbReference type="Proteomes" id="UP000007110">
    <property type="component" value="Unassembled WGS sequence"/>
</dbReference>
<dbReference type="SMART" id="SM00248">
    <property type="entry name" value="ANK"/>
    <property type="match status" value="2"/>
</dbReference>
<dbReference type="EnsemblMetazoa" id="XM_003727852">
    <property type="protein sequence ID" value="XP_003727900"/>
    <property type="gene ID" value="LOC100888997"/>
</dbReference>
<reference evidence="6" key="2">
    <citation type="submission" date="2021-01" db="UniProtKB">
        <authorList>
            <consortium name="EnsemblMetazoa"/>
        </authorList>
    </citation>
    <scope>IDENTIFICATION</scope>
</reference>
<dbReference type="InterPro" id="IPR002110">
    <property type="entry name" value="Ankyrin_rpt"/>
</dbReference>
<dbReference type="AlphaFoldDB" id="A0A7M7GI90"/>
<dbReference type="PROSITE" id="PS50297">
    <property type="entry name" value="ANK_REP_REGION"/>
    <property type="match status" value="2"/>
</dbReference>
<dbReference type="RefSeq" id="XP_003727900.3">
    <property type="nucleotide sequence ID" value="XM_003727852.3"/>
</dbReference>
<dbReference type="PANTHER" id="PTHR14491:SF7">
    <property type="entry name" value="SOSONDOWAH, ISOFORM G"/>
    <property type="match status" value="1"/>
</dbReference>
<keyword evidence="1" id="KW-0677">Repeat</keyword>
<keyword evidence="2 4" id="KW-0040">ANK repeat</keyword>
<protein>
    <submittedName>
        <fullName evidence="6">Uncharacterized protein</fullName>
    </submittedName>
</protein>
<organism evidence="6 7">
    <name type="scientific">Strongylocentrotus purpuratus</name>
    <name type="common">Purple sea urchin</name>
    <dbReference type="NCBI Taxonomy" id="7668"/>
    <lineage>
        <taxon>Eukaryota</taxon>
        <taxon>Metazoa</taxon>
        <taxon>Echinodermata</taxon>
        <taxon>Eleutherozoa</taxon>
        <taxon>Echinozoa</taxon>
        <taxon>Echinoidea</taxon>
        <taxon>Euechinoidea</taxon>
        <taxon>Echinacea</taxon>
        <taxon>Camarodonta</taxon>
        <taxon>Echinidea</taxon>
        <taxon>Strongylocentrotidae</taxon>
        <taxon>Strongylocentrotus</taxon>
    </lineage>
</organism>
<name>A0A7M7GI90_STRPU</name>
<evidence type="ECO:0000256" key="1">
    <source>
        <dbReference type="ARBA" id="ARBA00022737"/>
    </source>
</evidence>
<dbReference type="SUPFAM" id="SSF48403">
    <property type="entry name" value="Ankyrin repeat"/>
    <property type="match status" value="1"/>
</dbReference>
<reference evidence="7" key="1">
    <citation type="submission" date="2015-02" db="EMBL/GenBank/DDBJ databases">
        <title>Genome sequencing for Strongylocentrotus purpuratus.</title>
        <authorList>
            <person name="Murali S."/>
            <person name="Liu Y."/>
            <person name="Vee V."/>
            <person name="English A."/>
            <person name="Wang M."/>
            <person name="Skinner E."/>
            <person name="Han Y."/>
            <person name="Muzny D.M."/>
            <person name="Worley K.C."/>
            <person name="Gibbs R.A."/>
        </authorList>
    </citation>
    <scope>NUCLEOTIDE SEQUENCE</scope>
</reference>
<accession>A0A7M7GI90</accession>
<dbReference type="PROSITE" id="PS50088">
    <property type="entry name" value="ANK_REPEAT"/>
    <property type="match status" value="2"/>
</dbReference>
<feature type="repeat" description="ANK" evidence="4">
    <location>
        <begin position="50"/>
        <end position="83"/>
    </location>
</feature>
<keyword evidence="7" id="KW-1185">Reference proteome</keyword>
<dbReference type="OMA" id="YHADINK"/>
<evidence type="ECO:0000256" key="4">
    <source>
        <dbReference type="PROSITE-ProRule" id="PRU00023"/>
    </source>
</evidence>
<feature type="repeat" description="ANK" evidence="4">
    <location>
        <begin position="17"/>
        <end position="49"/>
    </location>
</feature>
<dbReference type="OrthoDB" id="60433at2759"/>
<dbReference type="InParanoid" id="A0A7M7GI90"/>
<dbReference type="PANTHER" id="PTHR14491">
    <property type="entry name" value="SOSONDOWAH, ISOFORM G"/>
    <property type="match status" value="1"/>
</dbReference>
<feature type="compositionally biased region" description="Polar residues" evidence="5">
    <location>
        <begin position="181"/>
        <end position="190"/>
    </location>
</feature>
<evidence type="ECO:0000313" key="6">
    <source>
        <dbReference type="EnsemblMetazoa" id="XP_003727900"/>
    </source>
</evidence>
<proteinExistence type="inferred from homology"/>
<feature type="compositionally biased region" description="Basic and acidic residues" evidence="5">
    <location>
        <begin position="208"/>
        <end position="223"/>
    </location>
</feature>
<feature type="region of interest" description="Disordered" evidence="5">
    <location>
        <begin position="153"/>
        <end position="237"/>
    </location>
</feature>